<gene>
    <name evidence="2" type="ORF">E5288_WYG007427</name>
</gene>
<dbReference type="Proteomes" id="UP000322234">
    <property type="component" value="Unassembled WGS sequence"/>
</dbReference>
<dbReference type="AlphaFoldDB" id="A0A6B0S7F7"/>
<dbReference type="EMBL" id="VBQZ03000199">
    <property type="protein sequence ID" value="MXQ97711.1"/>
    <property type="molecule type" value="Genomic_DNA"/>
</dbReference>
<comment type="caution">
    <text evidence="2">The sequence shown here is derived from an EMBL/GenBank/DDBJ whole genome shotgun (WGS) entry which is preliminary data.</text>
</comment>
<protein>
    <submittedName>
        <fullName evidence="2">Uncharacterized protein</fullName>
    </submittedName>
</protein>
<accession>A0A6B0S7F7</accession>
<proteinExistence type="predicted"/>
<feature type="compositionally biased region" description="Basic and acidic residues" evidence="1">
    <location>
        <begin position="12"/>
        <end position="27"/>
    </location>
</feature>
<reference evidence="2" key="1">
    <citation type="submission" date="2019-10" db="EMBL/GenBank/DDBJ databases">
        <title>The sequence and de novo assembly of the wild yak genome.</title>
        <authorList>
            <person name="Liu Y."/>
        </authorList>
    </citation>
    <scope>NUCLEOTIDE SEQUENCE [LARGE SCALE GENOMIC DNA]</scope>
    <source>
        <strain evidence="2">WY2019</strain>
    </source>
</reference>
<keyword evidence="3" id="KW-1185">Reference proteome</keyword>
<name>A0A6B0S7F7_9CETA</name>
<feature type="region of interest" description="Disordered" evidence="1">
    <location>
        <begin position="1"/>
        <end position="27"/>
    </location>
</feature>
<evidence type="ECO:0000256" key="1">
    <source>
        <dbReference type="SAM" id="MobiDB-lite"/>
    </source>
</evidence>
<sequence length="102" mass="11073">MRKKAKITGGKGTEDVDVEGRSGREARRPCEVMGEDMREEITLCIKGLNEKQASGELSDVADLWYPRSPVVFFKLTAFKVGLCKSACVTPPLASRVSGAIVV</sequence>
<evidence type="ECO:0000313" key="3">
    <source>
        <dbReference type="Proteomes" id="UP000322234"/>
    </source>
</evidence>
<evidence type="ECO:0000313" key="2">
    <source>
        <dbReference type="EMBL" id="MXQ97711.1"/>
    </source>
</evidence>
<organism evidence="2 3">
    <name type="scientific">Bos mutus</name>
    <name type="common">wild yak</name>
    <dbReference type="NCBI Taxonomy" id="72004"/>
    <lineage>
        <taxon>Eukaryota</taxon>
        <taxon>Metazoa</taxon>
        <taxon>Chordata</taxon>
        <taxon>Craniata</taxon>
        <taxon>Vertebrata</taxon>
        <taxon>Euteleostomi</taxon>
        <taxon>Mammalia</taxon>
        <taxon>Eutheria</taxon>
        <taxon>Laurasiatheria</taxon>
        <taxon>Artiodactyla</taxon>
        <taxon>Ruminantia</taxon>
        <taxon>Pecora</taxon>
        <taxon>Bovidae</taxon>
        <taxon>Bovinae</taxon>
        <taxon>Bos</taxon>
    </lineage>
</organism>